<organism evidence="3 4">
    <name type="scientific">Sphaerisporangium dianthi</name>
    <dbReference type="NCBI Taxonomy" id="1436120"/>
    <lineage>
        <taxon>Bacteria</taxon>
        <taxon>Bacillati</taxon>
        <taxon>Actinomycetota</taxon>
        <taxon>Actinomycetes</taxon>
        <taxon>Streptosporangiales</taxon>
        <taxon>Streptosporangiaceae</taxon>
        <taxon>Sphaerisporangium</taxon>
    </lineage>
</organism>
<dbReference type="Pfam" id="PF00221">
    <property type="entry name" value="Lyase_aromatic"/>
    <property type="match status" value="1"/>
</dbReference>
<dbReference type="EMBL" id="JBHSFP010000071">
    <property type="protein sequence ID" value="MFC4537028.1"/>
    <property type="molecule type" value="Genomic_DNA"/>
</dbReference>
<dbReference type="RefSeq" id="WP_380852592.1">
    <property type="nucleotide sequence ID" value="NZ_JBHSFP010000071.1"/>
</dbReference>
<dbReference type="Gene3D" id="1.10.275.10">
    <property type="entry name" value="Fumarase/aspartase (N-terminal domain)"/>
    <property type="match status" value="1"/>
</dbReference>
<evidence type="ECO:0000313" key="4">
    <source>
        <dbReference type="Proteomes" id="UP001596004"/>
    </source>
</evidence>
<dbReference type="EC" id="4.3.1.-" evidence="3"/>
<dbReference type="InterPro" id="IPR008948">
    <property type="entry name" value="L-Aspartase-like"/>
</dbReference>
<feature type="compositionally biased region" description="Pro residues" evidence="2">
    <location>
        <begin position="254"/>
        <end position="273"/>
    </location>
</feature>
<comment type="caution">
    <text evidence="3">The sequence shown here is derived from an EMBL/GenBank/DDBJ whole genome shotgun (WGS) entry which is preliminary data.</text>
</comment>
<reference evidence="4" key="1">
    <citation type="journal article" date="2019" name="Int. J. Syst. Evol. Microbiol.">
        <title>The Global Catalogue of Microorganisms (GCM) 10K type strain sequencing project: providing services to taxonomists for standard genome sequencing and annotation.</title>
        <authorList>
            <consortium name="The Broad Institute Genomics Platform"/>
            <consortium name="The Broad Institute Genome Sequencing Center for Infectious Disease"/>
            <person name="Wu L."/>
            <person name="Ma J."/>
        </authorList>
    </citation>
    <scope>NUCLEOTIDE SEQUENCE [LARGE SCALE GENOMIC DNA]</scope>
    <source>
        <strain evidence="4">CGMCC 4.7132</strain>
    </source>
</reference>
<dbReference type="InterPro" id="IPR024083">
    <property type="entry name" value="Fumarase/histidase_N"/>
</dbReference>
<accession>A0ABV9CW71</accession>
<dbReference type="CDD" id="cd00332">
    <property type="entry name" value="PAL-HAL"/>
    <property type="match status" value="1"/>
</dbReference>
<dbReference type="GO" id="GO:0016829">
    <property type="term" value="F:lyase activity"/>
    <property type="evidence" value="ECO:0007669"/>
    <property type="project" value="UniProtKB-KW"/>
</dbReference>
<evidence type="ECO:0000256" key="2">
    <source>
        <dbReference type="SAM" id="MobiDB-lite"/>
    </source>
</evidence>
<dbReference type="Gene3D" id="1.20.200.10">
    <property type="entry name" value="Fumarase/aspartase (Central domain)"/>
    <property type="match status" value="1"/>
</dbReference>
<dbReference type="PANTHER" id="PTHR10362">
    <property type="entry name" value="HISTIDINE AMMONIA-LYASE"/>
    <property type="match status" value="1"/>
</dbReference>
<keyword evidence="4" id="KW-1185">Reference proteome</keyword>
<dbReference type="InterPro" id="IPR001106">
    <property type="entry name" value="Aromatic_Lyase"/>
</dbReference>
<sequence>MTLRTVLLDGARTGPADITDIARAGAPVSLAPEGLDRAAAACEAAREIARHRPVYGRTTGVGANRTEDVAAADGDAHGLRLLRSHAGGIGALVPAEQARAMMAVRANQILAGGAGLQPAFAEALAHALNTGHLPAVHEVGAIGTGDLTALAETGLTLVGELPWTGGRGAAPAPITLAAGDALALCSSSALTIGQAALAWSQIAALLRATQVVAALSLLAVDGGAEAYDEEVHAARPHPGAVAVATEMRRLLTPSPLPPPTPTFDPTVPTPPTHTPTTPSRPTQGPTVPPPAIHGSMPTPAGEGVPFLGGSPAPPARIQDPFGYRCLPQVHGPAVEGVSALERVLGIEINAAAENPLISAAGGTVHHHGGFHQASLGLTLDHLRIALLHTAHLSTARLATLVEPAFTGLRPFLAEGAAGSSGVMILEYAASSALAELRNAAFPAALGHAVLSRGVEDHAGFASQSARQTLRAAASYRLVLACELVAAVRALRQRGLGPAIAATPAGAAYALAAARLDPRDEDRPLTADTETAAALLDTFATL</sequence>
<evidence type="ECO:0000313" key="3">
    <source>
        <dbReference type="EMBL" id="MFC4537028.1"/>
    </source>
</evidence>
<dbReference type="Proteomes" id="UP001596004">
    <property type="component" value="Unassembled WGS sequence"/>
</dbReference>
<evidence type="ECO:0000256" key="1">
    <source>
        <dbReference type="ARBA" id="ARBA00023239"/>
    </source>
</evidence>
<protein>
    <submittedName>
        <fullName evidence="3">Aromatic amino acid ammonia-lyase</fullName>
        <ecNumber evidence="3">4.3.1.-</ecNumber>
    </submittedName>
</protein>
<name>A0ABV9CW71_9ACTN</name>
<feature type="region of interest" description="Disordered" evidence="2">
    <location>
        <begin position="251"/>
        <end position="313"/>
    </location>
</feature>
<gene>
    <name evidence="3" type="ORF">ACFO60_40175</name>
</gene>
<dbReference type="SUPFAM" id="SSF48557">
    <property type="entry name" value="L-aspartase-like"/>
    <property type="match status" value="1"/>
</dbReference>
<proteinExistence type="predicted"/>
<keyword evidence="1 3" id="KW-0456">Lyase</keyword>